<accession>A0ACB9NM79</accession>
<evidence type="ECO:0000313" key="1">
    <source>
        <dbReference type="EMBL" id="KAI4337275.1"/>
    </source>
</evidence>
<gene>
    <name evidence="1" type="ORF">L6164_015711</name>
</gene>
<dbReference type="Proteomes" id="UP000828941">
    <property type="component" value="Chromosome 6"/>
</dbReference>
<protein>
    <submittedName>
        <fullName evidence="1">Uncharacterized protein</fullName>
    </submittedName>
</protein>
<keyword evidence="2" id="KW-1185">Reference proteome</keyword>
<proteinExistence type="predicted"/>
<organism evidence="1 2">
    <name type="scientific">Bauhinia variegata</name>
    <name type="common">Purple orchid tree</name>
    <name type="synonym">Phanera variegata</name>
    <dbReference type="NCBI Taxonomy" id="167791"/>
    <lineage>
        <taxon>Eukaryota</taxon>
        <taxon>Viridiplantae</taxon>
        <taxon>Streptophyta</taxon>
        <taxon>Embryophyta</taxon>
        <taxon>Tracheophyta</taxon>
        <taxon>Spermatophyta</taxon>
        <taxon>Magnoliopsida</taxon>
        <taxon>eudicotyledons</taxon>
        <taxon>Gunneridae</taxon>
        <taxon>Pentapetalae</taxon>
        <taxon>rosids</taxon>
        <taxon>fabids</taxon>
        <taxon>Fabales</taxon>
        <taxon>Fabaceae</taxon>
        <taxon>Cercidoideae</taxon>
        <taxon>Cercideae</taxon>
        <taxon>Bauhiniinae</taxon>
        <taxon>Bauhinia</taxon>
    </lineage>
</organism>
<name>A0ACB9NM79_BAUVA</name>
<comment type="caution">
    <text evidence="1">The sequence shown here is derived from an EMBL/GenBank/DDBJ whole genome shotgun (WGS) entry which is preliminary data.</text>
</comment>
<evidence type="ECO:0000313" key="2">
    <source>
        <dbReference type="Proteomes" id="UP000828941"/>
    </source>
</evidence>
<dbReference type="EMBL" id="CM039431">
    <property type="protein sequence ID" value="KAI4337275.1"/>
    <property type="molecule type" value="Genomic_DNA"/>
</dbReference>
<sequence length="261" mass="28592">MMVNDQWLKEAMTDDTVVAELLIRLKQSQAAPPSAKSETVPAAVLPPSWGLRQPRSRLSAASRCDGAVSRRKESDSTRCSPTTPLSWSGGGSPSGTADGYEESSRPTVLSHQATRSKASATSEYTGNSATTKRCRRKKTFAELKEEESSLLEERIYLKQEIANLNATFKAQRARNENLKKMKLDLGSKSQNNPSSSTSDELMCTISGQPHQRMMSPNASTQATEDKTHPRADSKPMKNESTGESCFVIPDLNMLPSEDDAY</sequence>
<reference evidence="1 2" key="1">
    <citation type="journal article" date="2022" name="DNA Res.">
        <title>Chromosomal-level genome assembly of the orchid tree Bauhinia variegata (Leguminosae; Cercidoideae) supports the allotetraploid origin hypothesis of Bauhinia.</title>
        <authorList>
            <person name="Zhong Y."/>
            <person name="Chen Y."/>
            <person name="Zheng D."/>
            <person name="Pang J."/>
            <person name="Liu Y."/>
            <person name="Luo S."/>
            <person name="Meng S."/>
            <person name="Qian L."/>
            <person name="Wei D."/>
            <person name="Dai S."/>
            <person name="Zhou R."/>
        </authorList>
    </citation>
    <scope>NUCLEOTIDE SEQUENCE [LARGE SCALE GENOMIC DNA]</scope>
    <source>
        <strain evidence="1">BV-YZ2020</strain>
    </source>
</reference>